<dbReference type="Pfam" id="PF02080">
    <property type="entry name" value="TrkA_C"/>
    <property type="match status" value="1"/>
</dbReference>
<feature type="domain" description="RCK C-terminal" evidence="8">
    <location>
        <begin position="295"/>
        <end position="379"/>
    </location>
</feature>
<evidence type="ECO:0000256" key="2">
    <source>
        <dbReference type="ARBA" id="ARBA00022448"/>
    </source>
</evidence>
<dbReference type="InterPro" id="IPR051679">
    <property type="entry name" value="DASS-Related_Transporters"/>
</dbReference>
<keyword evidence="4" id="KW-0677">Repeat</keyword>
<keyword evidence="6 7" id="KW-0472">Membrane</keyword>
<evidence type="ECO:0000313" key="9">
    <source>
        <dbReference type="EMBL" id="RAL22877.1"/>
    </source>
</evidence>
<feature type="transmembrane region" description="Helical" evidence="7">
    <location>
        <begin position="181"/>
        <end position="201"/>
    </location>
</feature>
<dbReference type="SUPFAM" id="SSF116726">
    <property type="entry name" value="TrkA C-terminal domain-like"/>
    <property type="match status" value="1"/>
</dbReference>
<dbReference type="OrthoDB" id="9765532at2"/>
<feature type="transmembrane region" description="Helical" evidence="7">
    <location>
        <begin position="28"/>
        <end position="46"/>
    </location>
</feature>
<evidence type="ECO:0000256" key="6">
    <source>
        <dbReference type="ARBA" id="ARBA00023136"/>
    </source>
</evidence>
<dbReference type="GO" id="GO:0006813">
    <property type="term" value="P:potassium ion transport"/>
    <property type="evidence" value="ECO:0007669"/>
    <property type="project" value="InterPro"/>
</dbReference>
<evidence type="ECO:0000256" key="5">
    <source>
        <dbReference type="ARBA" id="ARBA00022989"/>
    </source>
</evidence>
<feature type="transmembrane region" description="Helical" evidence="7">
    <location>
        <begin position="393"/>
        <end position="410"/>
    </location>
</feature>
<feature type="transmembrane region" description="Helical" evidence="7">
    <location>
        <begin position="504"/>
        <end position="521"/>
    </location>
</feature>
<dbReference type="EMBL" id="QHKO01000003">
    <property type="protein sequence ID" value="RAL22877.1"/>
    <property type="molecule type" value="Genomic_DNA"/>
</dbReference>
<dbReference type="GO" id="GO:0005886">
    <property type="term" value="C:plasma membrane"/>
    <property type="evidence" value="ECO:0007669"/>
    <property type="project" value="TreeGrafter"/>
</dbReference>
<keyword evidence="2" id="KW-0813">Transport</keyword>
<feature type="transmembrane region" description="Helical" evidence="7">
    <location>
        <begin position="138"/>
        <end position="161"/>
    </location>
</feature>
<dbReference type="PANTHER" id="PTHR43652">
    <property type="entry name" value="BASIC AMINO ACID ANTIPORTER YFCC-RELATED"/>
    <property type="match status" value="1"/>
</dbReference>
<dbReference type="Proteomes" id="UP000249169">
    <property type="component" value="Unassembled WGS sequence"/>
</dbReference>
<evidence type="ECO:0000256" key="4">
    <source>
        <dbReference type="ARBA" id="ARBA00022737"/>
    </source>
</evidence>
<feature type="transmembrane region" description="Helical" evidence="7">
    <location>
        <begin position="442"/>
        <end position="460"/>
    </location>
</feature>
<dbReference type="InterPro" id="IPR036721">
    <property type="entry name" value="RCK_C_sf"/>
</dbReference>
<evidence type="ECO:0000256" key="7">
    <source>
        <dbReference type="SAM" id="Phobius"/>
    </source>
</evidence>
<accession>A0A328CBK9</accession>
<organism evidence="9 10">
    <name type="scientific">Lujinxingia litoralis</name>
    <dbReference type="NCBI Taxonomy" id="2211119"/>
    <lineage>
        <taxon>Bacteria</taxon>
        <taxon>Deltaproteobacteria</taxon>
        <taxon>Bradymonadales</taxon>
        <taxon>Lujinxingiaceae</taxon>
        <taxon>Lujinxingia</taxon>
    </lineage>
</organism>
<keyword evidence="3 7" id="KW-0812">Transmembrane</keyword>
<name>A0A328CBK9_9DELT</name>
<dbReference type="PROSITE" id="PS51202">
    <property type="entry name" value="RCK_C"/>
    <property type="match status" value="1"/>
</dbReference>
<feature type="transmembrane region" description="Helical" evidence="7">
    <location>
        <begin position="527"/>
        <end position="545"/>
    </location>
</feature>
<feature type="transmembrane region" description="Helical" evidence="7">
    <location>
        <begin position="480"/>
        <end position="499"/>
    </location>
</feature>
<dbReference type="Gene3D" id="3.30.70.1450">
    <property type="entry name" value="Regulator of K+ conductance, C-terminal domain"/>
    <property type="match status" value="1"/>
</dbReference>
<dbReference type="RefSeq" id="WP_111729405.1">
    <property type="nucleotide sequence ID" value="NZ_QHKO01000003.1"/>
</dbReference>
<dbReference type="GO" id="GO:0008324">
    <property type="term" value="F:monoatomic cation transmembrane transporter activity"/>
    <property type="evidence" value="ECO:0007669"/>
    <property type="project" value="InterPro"/>
</dbReference>
<feature type="transmembrane region" description="Helical" evidence="7">
    <location>
        <begin position="416"/>
        <end position="435"/>
    </location>
</feature>
<proteinExistence type="predicted"/>
<dbReference type="Pfam" id="PF03600">
    <property type="entry name" value="CitMHS"/>
    <property type="match status" value="1"/>
</dbReference>
<gene>
    <name evidence="9" type="ORF">DL240_08265</name>
</gene>
<dbReference type="InterPro" id="IPR006037">
    <property type="entry name" value="RCK_C"/>
</dbReference>
<evidence type="ECO:0000256" key="3">
    <source>
        <dbReference type="ARBA" id="ARBA00022692"/>
    </source>
</evidence>
<keyword evidence="10" id="KW-1185">Reference proteome</keyword>
<evidence type="ECO:0000313" key="10">
    <source>
        <dbReference type="Proteomes" id="UP000249169"/>
    </source>
</evidence>
<reference evidence="9 10" key="1">
    <citation type="submission" date="2018-05" db="EMBL/GenBank/DDBJ databases">
        <title>Lujinxingia marina gen. nov. sp. nov., a new facultative anaerobic member of the class Deltaproteobacteria, and proposal of Lujinxingaceae fam. nov.</title>
        <authorList>
            <person name="Li C.-M."/>
        </authorList>
    </citation>
    <scope>NUCLEOTIDE SEQUENCE [LARGE SCALE GENOMIC DNA]</scope>
    <source>
        <strain evidence="9 10">B210</strain>
    </source>
</reference>
<evidence type="ECO:0000256" key="1">
    <source>
        <dbReference type="ARBA" id="ARBA00004141"/>
    </source>
</evidence>
<sequence>MNFELSFVFLLTLIALVLFVTERMRVDLVALLTMAALLPTGIITPAEGLSGFSNEATVTIAAMFVLSRALHRTGALKHIATHLGRLYAYNERLATATMMIGVAAMSAFINNVAVVAIMLPVLLGVCRANNLSPSRVMMPLSFAAIFGGTCTLVGTSTNILISGLLTDLNQARIGMFETTVVGLAFLVVGTVYMLTIGRALLPQRDNPDYQRPGSETQPYLTELQFGSEHPDIGKPASLFVAGSEARLLAMIRKEVPLELDEDPLLRADDILRISAPAAVMRDLLDTPGITSLADPQPEPDDQPPMELLEVVIAPDASVVGRTLGESRFARYHPARVLALRRAADTVVEHLLDVPIQGGDVLLIQALPSQIPLLQESPDFIVVSEIGLWEFKHIYTLPVLAALIAVVSLAAFGVAPIVTLASAAAVLVVLLGVISIEEAYEAIDWQVIFLLGGLIPLGIALQKTGGVALLSNATLSLFGDFGPWVLLGAFYLITTVMTAIISNQATAVLITPVAVSAALSLGVDPRPFIFAIVYGASASFASPVGYHTNVMIYSAGGYRYMDFVRVGVPLSLLFLIIALVLIPWYWPL</sequence>
<dbReference type="AlphaFoldDB" id="A0A328CBK9"/>
<feature type="transmembrane region" description="Helical" evidence="7">
    <location>
        <begin position="565"/>
        <end position="585"/>
    </location>
</feature>
<protein>
    <submittedName>
        <fullName evidence="9">SLC13 family permease</fullName>
    </submittedName>
</protein>
<evidence type="ECO:0000259" key="8">
    <source>
        <dbReference type="PROSITE" id="PS51202"/>
    </source>
</evidence>
<feature type="transmembrane region" description="Helical" evidence="7">
    <location>
        <begin position="6"/>
        <end position="21"/>
    </location>
</feature>
<comment type="subcellular location">
    <subcellularLocation>
        <location evidence="1">Membrane</location>
        <topology evidence="1">Multi-pass membrane protein</topology>
    </subcellularLocation>
</comment>
<keyword evidence="5 7" id="KW-1133">Transmembrane helix</keyword>
<dbReference type="CDD" id="cd01115">
    <property type="entry name" value="SLC13_permease"/>
    <property type="match status" value="1"/>
</dbReference>
<feature type="transmembrane region" description="Helical" evidence="7">
    <location>
        <begin position="93"/>
        <end position="126"/>
    </location>
</feature>
<dbReference type="PANTHER" id="PTHR43652:SF2">
    <property type="entry name" value="BASIC AMINO ACID ANTIPORTER YFCC-RELATED"/>
    <property type="match status" value="1"/>
</dbReference>
<dbReference type="InterPro" id="IPR004680">
    <property type="entry name" value="Cit_transptr-like_dom"/>
</dbReference>
<comment type="caution">
    <text evidence="9">The sequence shown here is derived from an EMBL/GenBank/DDBJ whole genome shotgun (WGS) entry which is preliminary data.</text>
</comment>